<proteinExistence type="predicted"/>
<protein>
    <recommendedName>
        <fullName evidence="1">DUF5753 domain-containing protein</fullName>
    </recommendedName>
</protein>
<feature type="domain" description="DUF5753" evidence="1">
    <location>
        <begin position="65"/>
        <end position="237"/>
    </location>
</feature>
<evidence type="ECO:0000313" key="2">
    <source>
        <dbReference type="EMBL" id="MBA8824837.1"/>
    </source>
</evidence>
<dbReference type="Pfam" id="PF19054">
    <property type="entry name" value="DUF5753"/>
    <property type="match status" value="1"/>
</dbReference>
<dbReference type="InterPro" id="IPR001387">
    <property type="entry name" value="Cro/C1-type_HTH"/>
</dbReference>
<sequence>MSHGTVSHWETGRRIPTSEDVASLLTAADITGEEKERVIELARHASEPNWLTVGMPGIPQQLAGAVECERSASSIVEWSPMGIPGLLQTADYARAISTASGLSTQEVEPRVMLRVGRREVITQRNPVCFLALVGEDALRDRIGTPQVMSEQLRYLLELSARDNVTIRSVPPRVGWHPGLAGPFVLYEFPDSPAVVHFEHYSSGAFVPDNDDVQAYRKAVDSIREVAMSPASTTELIAKIADETECTT</sequence>
<comment type="caution">
    <text evidence="2">The sequence shown here is derived from an EMBL/GenBank/DDBJ whole genome shotgun (WGS) entry which is preliminary data.</text>
</comment>
<evidence type="ECO:0000313" key="3">
    <source>
        <dbReference type="Proteomes" id="UP000569329"/>
    </source>
</evidence>
<accession>A0A839DZC3</accession>
<name>A0A839DZC3_9PSEU</name>
<dbReference type="AlphaFoldDB" id="A0A839DZC3"/>
<organism evidence="2 3">
    <name type="scientific">Halosaccharopolyspora lacisalsi</name>
    <dbReference type="NCBI Taxonomy" id="1000566"/>
    <lineage>
        <taxon>Bacteria</taxon>
        <taxon>Bacillati</taxon>
        <taxon>Actinomycetota</taxon>
        <taxon>Actinomycetes</taxon>
        <taxon>Pseudonocardiales</taxon>
        <taxon>Pseudonocardiaceae</taxon>
        <taxon>Halosaccharopolyspora</taxon>
    </lineage>
</organism>
<evidence type="ECO:0000259" key="1">
    <source>
        <dbReference type="Pfam" id="PF19054"/>
    </source>
</evidence>
<dbReference type="CDD" id="cd00093">
    <property type="entry name" value="HTH_XRE"/>
    <property type="match status" value="1"/>
</dbReference>
<keyword evidence="3" id="KW-1185">Reference proteome</keyword>
<dbReference type="Proteomes" id="UP000569329">
    <property type="component" value="Unassembled WGS sequence"/>
</dbReference>
<dbReference type="EMBL" id="JACGWZ010000002">
    <property type="protein sequence ID" value="MBA8824837.1"/>
    <property type="molecule type" value="Genomic_DNA"/>
</dbReference>
<dbReference type="InterPro" id="IPR043917">
    <property type="entry name" value="DUF5753"/>
</dbReference>
<reference evidence="2 3" key="1">
    <citation type="submission" date="2020-07" db="EMBL/GenBank/DDBJ databases">
        <title>Sequencing the genomes of 1000 actinobacteria strains.</title>
        <authorList>
            <person name="Klenk H.-P."/>
        </authorList>
    </citation>
    <scope>NUCLEOTIDE SEQUENCE [LARGE SCALE GENOMIC DNA]</scope>
    <source>
        <strain evidence="2 3">DSM 45975</strain>
    </source>
</reference>
<gene>
    <name evidence="2" type="ORF">FHX42_002184</name>
</gene>